<dbReference type="InterPro" id="IPR001925">
    <property type="entry name" value="Porin_Euk"/>
</dbReference>
<dbReference type="PANTHER" id="PTHR11743:SF70">
    <property type="entry name" value="GH26960P-RELATED"/>
    <property type="match status" value="1"/>
</dbReference>
<dbReference type="EMBL" id="HBIC01005886">
    <property type="protein sequence ID" value="CAE0274284.1"/>
    <property type="molecule type" value="Transcribed_RNA"/>
</dbReference>
<dbReference type="InterPro" id="IPR023614">
    <property type="entry name" value="Porin_dom_sf"/>
</dbReference>
<gene>
    <name evidence="1" type="ORF">SELO1098_LOCUS3111</name>
</gene>
<dbReference type="GO" id="GO:0008308">
    <property type="term" value="F:voltage-gated monoatomic anion channel activity"/>
    <property type="evidence" value="ECO:0007669"/>
    <property type="project" value="InterPro"/>
</dbReference>
<name>A0A7S3GRL4_9STRA</name>
<dbReference type="Gene3D" id="2.40.160.10">
    <property type="entry name" value="Porin"/>
    <property type="match status" value="1"/>
</dbReference>
<dbReference type="Pfam" id="PF01459">
    <property type="entry name" value="Porin_3"/>
    <property type="match status" value="1"/>
</dbReference>
<dbReference type="AlphaFoldDB" id="A0A7S3GRL4"/>
<organism evidence="1">
    <name type="scientific">Spumella elongata</name>
    <dbReference type="NCBI Taxonomy" id="89044"/>
    <lineage>
        <taxon>Eukaryota</taxon>
        <taxon>Sar</taxon>
        <taxon>Stramenopiles</taxon>
        <taxon>Ochrophyta</taxon>
        <taxon>Chrysophyceae</taxon>
        <taxon>Chromulinales</taxon>
        <taxon>Chromulinaceae</taxon>
        <taxon>Spumella</taxon>
    </lineage>
</organism>
<reference evidence="1" key="1">
    <citation type="submission" date="2021-01" db="EMBL/GenBank/DDBJ databases">
        <authorList>
            <person name="Corre E."/>
            <person name="Pelletier E."/>
            <person name="Niang G."/>
            <person name="Scheremetjew M."/>
            <person name="Finn R."/>
            <person name="Kale V."/>
            <person name="Holt S."/>
            <person name="Cochrane G."/>
            <person name="Meng A."/>
            <person name="Brown T."/>
            <person name="Cohen L."/>
        </authorList>
    </citation>
    <scope>NUCLEOTIDE SEQUENCE</scope>
    <source>
        <strain evidence="1">CCAP 955/1</strain>
    </source>
</reference>
<accession>A0A7S3GRL4</accession>
<protein>
    <submittedName>
        <fullName evidence="1">Uncharacterized protein</fullName>
    </submittedName>
</protein>
<evidence type="ECO:0000313" key="1">
    <source>
        <dbReference type="EMBL" id="CAE0274284.1"/>
    </source>
</evidence>
<dbReference type="PANTHER" id="PTHR11743">
    <property type="entry name" value="VOLTAGE-DEPENDENT ANION-SELECTIVE CHANNEL"/>
    <property type="match status" value="1"/>
</dbReference>
<sequence length="277" mass="29373">MSFAIFKEFDKDAADIFSEDFDSKFSLKVKSAGPCSSTLTTNIEVVDKEGKQSLKPKVTLKYPHASGFTLEKLEFTNDLKLTVETSLVNTVPGLKLEFKGNDSDKADLSFKYVHPSATVTGEFDVNSLAKADASVSAGHGAFTGGVSAQFVGGKDDGKVPHKLTFGLGVAHTVPNVCFTAVRAKDNFSAASLLFSYSSVADLVLAGQVDYNPKKTVGSAAAAYKIDRATTLKVKGNSEGIVAASLKKNFDKKFTVVGSVEVPHTLKSVKWGVNATLG</sequence>
<dbReference type="GO" id="GO:0005741">
    <property type="term" value="C:mitochondrial outer membrane"/>
    <property type="evidence" value="ECO:0007669"/>
    <property type="project" value="InterPro"/>
</dbReference>
<proteinExistence type="predicted"/>
<dbReference type="InterPro" id="IPR027246">
    <property type="entry name" value="Porin_Euk/Tom40"/>
</dbReference>